<dbReference type="SUPFAM" id="SSF54452">
    <property type="entry name" value="MHC antigen-recognition domain"/>
    <property type="match status" value="1"/>
</dbReference>
<dbReference type="InterPro" id="IPR013783">
    <property type="entry name" value="Ig-like_fold"/>
</dbReference>
<dbReference type="PROSITE" id="PS00290">
    <property type="entry name" value="IG_MHC"/>
    <property type="match status" value="1"/>
</dbReference>
<keyword evidence="5" id="KW-0812">Transmembrane</keyword>
<dbReference type="InterPro" id="IPR036179">
    <property type="entry name" value="Ig-like_dom_sf"/>
</dbReference>
<evidence type="ECO:0000259" key="7">
    <source>
        <dbReference type="PROSITE" id="PS50835"/>
    </source>
</evidence>
<evidence type="ECO:0000256" key="2">
    <source>
        <dbReference type="ARBA" id="ARBA00023319"/>
    </source>
</evidence>
<dbReference type="InterPro" id="IPR003597">
    <property type="entry name" value="Ig_C1-set"/>
</dbReference>
<dbReference type="Gene3D" id="2.60.40.10">
    <property type="entry name" value="Immunoglobulins"/>
    <property type="match status" value="1"/>
</dbReference>
<dbReference type="Pfam" id="PF07654">
    <property type="entry name" value="C1-set"/>
    <property type="match status" value="1"/>
</dbReference>
<evidence type="ECO:0000256" key="4">
    <source>
        <dbReference type="SAM" id="MobiDB-lite"/>
    </source>
</evidence>
<dbReference type="InterPro" id="IPR007110">
    <property type="entry name" value="Ig-like_dom"/>
</dbReference>
<comment type="caution">
    <text evidence="8">The sequence shown here is derived from an EMBL/GenBank/DDBJ whole genome shotgun (WGS) entry which is preliminary data.</text>
</comment>
<evidence type="ECO:0000256" key="5">
    <source>
        <dbReference type="SAM" id="Phobius"/>
    </source>
</evidence>
<keyword evidence="5" id="KW-0472">Membrane</keyword>
<dbReference type="InterPro" id="IPR011161">
    <property type="entry name" value="MHC_I-like_Ag-recog"/>
</dbReference>
<dbReference type="Proteomes" id="UP001369086">
    <property type="component" value="Unassembled WGS sequence"/>
</dbReference>
<evidence type="ECO:0000313" key="8">
    <source>
        <dbReference type="EMBL" id="KAK6471025.1"/>
    </source>
</evidence>
<evidence type="ECO:0000313" key="9">
    <source>
        <dbReference type="Proteomes" id="UP001369086"/>
    </source>
</evidence>
<proteinExistence type="inferred from homology"/>
<dbReference type="InterPro" id="IPR011162">
    <property type="entry name" value="MHC_I/II-like_Ag-recog"/>
</dbReference>
<organism evidence="8 9">
    <name type="scientific">Huso huso</name>
    <name type="common">Beluga</name>
    <name type="synonym">Acipenser huso</name>
    <dbReference type="NCBI Taxonomy" id="61971"/>
    <lineage>
        <taxon>Eukaryota</taxon>
        <taxon>Metazoa</taxon>
        <taxon>Chordata</taxon>
        <taxon>Craniata</taxon>
        <taxon>Vertebrata</taxon>
        <taxon>Euteleostomi</taxon>
        <taxon>Actinopterygii</taxon>
        <taxon>Chondrostei</taxon>
        <taxon>Acipenseriformes</taxon>
        <taxon>Acipenseridae</taxon>
        <taxon>Huso</taxon>
    </lineage>
</organism>
<dbReference type="SUPFAM" id="SSF48726">
    <property type="entry name" value="Immunoglobulin"/>
    <property type="match status" value="1"/>
</dbReference>
<feature type="transmembrane region" description="Helical" evidence="5">
    <location>
        <begin position="301"/>
        <end position="324"/>
    </location>
</feature>
<dbReference type="Pfam" id="PF00129">
    <property type="entry name" value="MHC_I"/>
    <property type="match status" value="1"/>
</dbReference>
<feature type="domain" description="Ig-like" evidence="7">
    <location>
        <begin position="199"/>
        <end position="289"/>
    </location>
</feature>
<protein>
    <submittedName>
        <fullName evidence="8">Major histocompatibility complex class I-related gene protein-like isoform X2</fullName>
    </submittedName>
</protein>
<feature type="compositionally biased region" description="Low complexity" evidence="4">
    <location>
        <begin position="358"/>
        <end position="369"/>
    </location>
</feature>
<dbReference type="InterPro" id="IPR001039">
    <property type="entry name" value="MHC_I_a_a1/a2"/>
</dbReference>
<dbReference type="PANTHER" id="PTHR16675:SF235">
    <property type="entry name" value="SHKT DOMAIN-CONTAINING PROTEIN"/>
    <property type="match status" value="1"/>
</dbReference>
<evidence type="ECO:0000256" key="6">
    <source>
        <dbReference type="SAM" id="SignalP"/>
    </source>
</evidence>
<dbReference type="EMBL" id="JAHFZB010000033">
    <property type="protein sequence ID" value="KAK6471025.1"/>
    <property type="molecule type" value="Genomic_DNA"/>
</dbReference>
<dbReference type="InterPro" id="IPR050208">
    <property type="entry name" value="MHC_class-I_related"/>
</dbReference>
<feature type="chain" id="PRO_5046184539" evidence="6">
    <location>
        <begin position="19"/>
        <end position="379"/>
    </location>
</feature>
<gene>
    <name evidence="8" type="ORF">HHUSO_G29936</name>
</gene>
<feature type="region of interest" description="Disordered" evidence="4">
    <location>
        <begin position="338"/>
        <end position="379"/>
    </location>
</feature>
<dbReference type="PROSITE" id="PS50835">
    <property type="entry name" value="IG_LIKE"/>
    <property type="match status" value="1"/>
</dbReference>
<name>A0ABR0YFU3_HUSHU</name>
<comment type="similarity">
    <text evidence="3">Belongs to the MHC class I family.</text>
</comment>
<sequence length="379" mass="42167">MIGMTVLWVLCWVHAAAAGTHSLSSLRVVTIDGTELAEHMAVGMVDDVKYYSFNSTAGKLVPLFDWINTTQGRAFWERTSWHHLLGHDVFKWSVRNLIQHFNRTGVHIFQHVGRCELDDDGTKRGQLYQAYDGKDFVSFDVDTMSWVAAVPQAFVYKHKRETDTLSQQIYSDYYRQQCFELLKTFLQNGKETLLRKVRPEVSVIQRMAPRSAGTEVLCHVTGFYPREVDVSWVRDREAVLEAGVWSGEVLPNGDGTYQLTKTVTVSAEDREKHSYSCQVDHSSLEEAMNVKWVPQADRHTWLVAVGVLAAALPLIAVFIGVITWKKKTAGAPFSCCSAPLPREDEQDSAAAVPLSSTAGAAEGQAEGQESLTGAPPSLS</sequence>
<evidence type="ECO:0000256" key="3">
    <source>
        <dbReference type="RuleBase" id="RU004439"/>
    </source>
</evidence>
<dbReference type="PRINTS" id="PR01638">
    <property type="entry name" value="MHCCLASSI"/>
</dbReference>
<keyword evidence="1" id="KW-0325">Glycoprotein</keyword>
<dbReference type="PANTHER" id="PTHR16675">
    <property type="entry name" value="MHC CLASS I-RELATED"/>
    <property type="match status" value="1"/>
</dbReference>
<dbReference type="InterPro" id="IPR003006">
    <property type="entry name" value="Ig/MHC_CS"/>
</dbReference>
<reference evidence="8 9" key="1">
    <citation type="submission" date="2021-05" db="EMBL/GenBank/DDBJ databases">
        <authorList>
            <person name="Zahm M."/>
            <person name="Klopp C."/>
            <person name="Cabau C."/>
            <person name="Kuhl H."/>
            <person name="Suciu R."/>
            <person name="Ciorpac M."/>
            <person name="Holostenco D."/>
            <person name="Gessner J."/>
            <person name="Wuertz S."/>
            <person name="Hohne C."/>
            <person name="Stock M."/>
            <person name="Gislard M."/>
            <person name="Lluch J."/>
            <person name="Milhes M."/>
            <person name="Lampietro C."/>
            <person name="Lopez Roques C."/>
            <person name="Donnadieu C."/>
            <person name="Du K."/>
            <person name="Schartl M."/>
            <person name="Guiguen Y."/>
        </authorList>
    </citation>
    <scope>NUCLEOTIDE SEQUENCE [LARGE SCALE GENOMIC DNA]</scope>
    <source>
        <strain evidence="8">Hh-F2</strain>
        <tissue evidence="8">Blood</tissue>
    </source>
</reference>
<evidence type="ECO:0000256" key="1">
    <source>
        <dbReference type="ARBA" id="ARBA00023180"/>
    </source>
</evidence>
<dbReference type="Gene3D" id="3.30.500.10">
    <property type="entry name" value="MHC class I-like antigen recognition-like"/>
    <property type="match status" value="1"/>
</dbReference>
<dbReference type="SMART" id="SM00407">
    <property type="entry name" value="IGc1"/>
    <property type="match status" value="1"/>
</dbReference>
<keyword evidence="2" id="KW-0393">Immunoglobulin domain</keyword>
<keyword evidence="5" id="KW-1133">Transmembrane helix</keyword>
<keyword evidence="9" id="KW-1185">Reference proteome</keyword>
<keyword evidence="6" id="KW-0732">Signal</keyword>
<feature type="signal peptide" evidence="6">
    <location>
        <begin position="1"/>
        <end position="18"/>
    </location>
</feature>
<accession>A0ABR0YFU3</accession>
<dbReference type="InterPro" id="IPR037055">
    <property type="entry name" value="MHC_I-like_Ag-recog_sf"/>
</dbReference>